<keyword evidence="2 5" id="KW-0645">Protease</keyword>
<reference evidence="5 6" key="1">
    <citation type="submission" date="2016-10" db="EMBL/GenBank/DDBJ databases">
        <authorList>
            <person name="de Groot N.N."/>
        </authorList>
    </citation>
    <scope>NUCLEOTIDE SEQUENCE [LARGE SCALE GENOMIC DNA]</scope>
    <source>
        <strain evidence="5 6">DSM 16213</strain>
    </source>
</reference>
<proteinExistence type="predicted"/>
<dbReference type="Pfam" id="PF04586">
    <property type="entry name" value="Peptidase_S78"/>
    <property type="match status" value="1"/>
</dbReference>
<evidence type="ECO:0000256" key="3">
    <source>
        <dbReference type="ARBA" id="ARBA00022801"/>
    </source>
</evidence>
<dbReference type="EMBL" id="FOCI01000021">
    <property type="protein sequence ID" value="SEN56894.1"/>
    <property type="molecule type" value="Genomic_DNA"/>
</dbReference>
<dbReference type="GO" id="GO:0008233">
    <property type="term" value="F:peptidase activity"/>
    <property type="evidence" value="ECO:0007669"/>
    <property type="project" value="UniProtKB-KW"/>
</dbReference>
<gene>
    <name evidence="5" type="ORF">SAMN04488003_12145</name>
</gene>
<dbReference type="AlphaFoldDB" id="A0A1H8HLF7"/>
<evidence type="ECO:0000256" key="1">
    <source>
        <dbReference type="ARBA" id="ARBA00022612"/>
    </source>
</evidence>
<evidence type="ECO:0000259" key="4">
    <source>
        <dbReference type="Pfam" id="PF04586"/>
    </source>
</evidence>
<keyword evidence="6" id="KW-1185">Reference proteome</keyword>
<accession>A0A1H8HLF7</accession>
<name>A0A1H8HLF7_9RHOB</name>
<feature type="domain" description="Prohead serine protease" evidence="4">
    <location>
        <begin position="76"/>
        <end position="150"/>
    </location>
</feature>
<keyword evidence="1" id="KW-1188">Viral release from host cell</keyword>
<keyword evidence="3" id="KW-0378">Hydrolase</keyword>
<evidence type="ECO:0000313" key="5">
    <source>
        <dbReference type="EMBL" id="SEN56894.1"/>
    </source>
</evidence>
<dbReference type="STRING" id="245187.SAMN04488003_12145"/>
<evidence type="ECO:0000256" key="2">
    <source>
        <dbReference type="ARBA" id="ARBA00022670"/>
    </source>
</evidence>
<dbReference type="Proteomes" id="UP000199585">
    <property type="component" value="Unassembled WGS sequence"/>
</dbReference>
<sequence length="579" mass="62586">MTIHLRAANMRPATFNAEARTIEAIVSTGAAVARPGFTEVLDLRGVDLARLVGAPVLDGHRRDTTRDQLGVIEAARMTHEGLLVVIRFRESTPAQAVMTDVANGTLRGLSIGYTVEQTREAKDGTKRVRTATKWTPIEVSIVPVPADPGAYFRNGEVTMPTTELDVQVQTRAEMNTEIRSIAELAGLDRAWTDGQIDAEATPEAARELAWAAMAQRQAQTRTRTTAQITFDHNDPAVFTSRMGEAIHARMNPGYELSAAARQYANLRMPDVVREVAKRHGIAVQGLSDSQVFTRAGSMVTGDLAGILGDSAGRSLRTAYDAAPSGLRPAARQTQYPNFKVQTKYMLGDAPALRRVLEGGEYPMGSVAESANTNTLATFGNIIPYTRQMWINDDLGALADFSRRMGIASREFENAQLVTALTSNPIMGDGLAVFVAGHGNLDAASAPSVASLNAGRVRMRKQTSANGMPINAAPRYLIVPPEYETIGEQLLTTLAATAVADVNPFAKLSLLVEPRLTTATQWYLAADPASIDGLEYAYLEGAPGPQVETTVAFEVDAMMIKVRLDFGAAWIDHRGWYRNG</sequence>
<dbReference type="InterPro" id="IPR054613">
    <property type="entry name" value="Peptidase_S78_dom"/>
</dbReference>
<dbReference type="RefSeq" id="WP_089904764.1">
    <property type="nucleotide sequence ID" value="NZ_FOCI01000021.1"/>
</dbReference>
<dbReference type="OrthoDB" id="9806592at2"/>
<dbReference type="NCBIfam" id="NF045541">
    <property type="entry name" value="scaf_prot_MCP2"/>
    <property type="match status" value="1"/>
</dbReference>
<evidence type="ECO:0000313" key="6">
    <source>
        <dbReference type="Proteomes" id="UP000199585"/>
    </source>
</evidence>
<organism evidence="5 6">
    <name type="scientific">Loktanella fryxellensis</name>
    <dbReference type="NCBI Taxonomy" id="245187"/>
    <lineage>
        <taxon>Bacteria</taxon>
        <taxon>Pseudomonadati</taxon>
        <taxon>Pseudomonadota</taxon>
        <taxon>Alphaproteobacteria</taxon>
        <taxon>Rhodobacterales</taxon>
        <taxon>Roseobacteraceae</taxon>
        <taxon>Loktanella</taxon>
    </lineage>
</organism>
<dbReference type="GO" id="GO:0006508">
    <property type="term" value="P:proteolysis"/>
    <property type="evidence" value="ECO:0007669"/>
    <property type="project" value="UniProtKB-KW"/>
</dbReference>
<dbReference type="Pfam" id="PF25209">
    <property type="entry name" value="Phage_capsid_4"/>
    <property type="match status" value="1"/>
</dbReference>
<protein>
    <submittedName>
        <fullName evidence="5">Phage prohead protease, HK97 family</fullName>
    </submittedName>
</protein>